<proteinExistence type="predicted"/>
<sequence length="191" mass="22181">MNLSELPNHLIHNKPNKNSITGMHKTSIHIPPAQKASIEIYHPDSNRSAGQYSPGFIKDITRSRSQFRIQMRNYYRIFRSAKLKETIIELHRRPARRICIWTNITLVPFNRERGALHKPSSIFRHRMSTKASIRNPPLPFQVKPGSILPRVHQGYHEEQKSIPNTNANYCRIFRSAKLKKPPSDVEHGGYE</sequence>
<gene>
    <name evidence="1" type="ORF">CEXT_152541</name>
</gene>
<dbReference type="EMBL" id="BPLR01005627">
    <property type="protein sequence ID" value="GIY03824.1"/>
    <property type="molecule type" value="Genomic_DNA"/>
</dbReference>
<name>A0AAV4Q5P3_CAEEX</name>
<evidence type="ECO:0000313" key="2">
    <source>
        <dbReference type="Proteomes" id="UP001054945"/>
    </source>
</evidence>
<protein>
    <submittedName>
        <fullName evidence="1">Uncharacterized protein</fullName>
    </submittedName>
</protein>
<keyword evidence="2" id="KW-1185">Reference proteome</keyword>
<evidence type="ECO:0000313" key="1">
    <source>
        <dbReference type="EMBL" id="GIY03824.1"/>
    </source>
</evidence>
<comment type="caution">
    <text evidence="1">The sequence shown here is derived from an EMBL/GenBank/DDBJ whole genome shotgun (WGS) entry which is preliminary data.</text>
</comment>
<dbReference type="Proteomes" id="UP001054945">
    <property type="component" value="Unassembled WGS sequence"/>
</dbReference>
<dbReference type="AlphaFoldDB" id="A0AAV4Q5P3"/>
<reference evidence="1 2" key="1">
    <citation type="submission" date="2021-06" db="EMBL/GenBank/DDBJ databases">
        <title>Caerostris extrusa draft genome.</title>
        <authorList>
            <person name="Kono N."/>
            <person name="Arakawa K."/>
        </authorList>
    </citation>
    <scope>NUCLEOTIDE SEQUENCE [LARGE SCALE GENOMIC DNA]</scope>
</reference>
<accession>A0AAV4Q5P3</accession>
<organism evidence="1 2">
    <name type="scientific">Caerostris extrusa</name>
    <name type="common">Bark spider</name>
    <name type="synonym">Caerostris bankana</name>
    <dbReference type="NCBI Taxonomy" id="172846"/>
    <lineage>
        <taxon>Eukaryota</taxon>
        <taxon>Metazoa</taxon>
        <taxon>Ecdysozoa</taxon>
        <taxon>Arthropoda</taxon>
        <taxon>Chelicerata</taxon>
        <taxon>Arachnida</taxon>
        <taxon>Araneae</taxon>
        <taxon>Araneomorphae</taxon>
        <taxon>Entelegynae</taxon>
        <taxon>Araneoidea</taxon>
        <taxon>Araneidae</taxon>
        <taxon>Caerostris</taxon>
    </lineage>
</organism>